<dbReference type="EMBL" id="CP011801">
    <property type="protein sequence ID" value="ALA59977.1"/>
    <property type="molecule type" value="Genomic_DNA"/>
</dbReference>
<sequence length="191" mass="21082">MNWNELPPYFCDPVTGVYPTNEDELSALLAVFHLKGLVAWDKVNLILPTKDNSGLNASSVLSGHGILVCQYPLFASKAQKLDMDRWGLMRADLVYISTVDGSIAIIENKIGSRFTSGGNDVEHGQVGRLLDYLCKASLPKRHFILLTSRELIENGGYSSVLNDSLQYKDRSCSVGGYLMCWEEVFKATSVG</sequence>
<evidence type="ECO:0000313" key="2">
    <source>
        <dbReference type="Proteomes" id="UP000069205"/>
    </source>
</evidence>
<dbReference type="KEGG" id="nmv:NITMOv2_3585"/>
<dbReference type="RefSeq" id="WP_145976386.1">
    <property type="nucleotide sequence ID" value="NZ_CP011801.1"/>
</dbReference>
<keyword evidence="2" id="KW-1185">Reference proteome</keyword>
<evidence type="ECO:0000313" key="1">
    <source>
        <dbReference type="EMBL" id="ALA59977.1"/>
    </source>
</evidence>
<accession>A0A0K2GH91</accession>
<name>A0A0K2GH91_NITMO</name>
<protein>
    <submittedName>
        <fullName evidence="1">Uncharacterized protein</fullName>
    </submittedName>
</protein>
<dbReference type="Proteomes" id="UP000069205">
    <property type="component" value="Chromosome"/>
</dbReference>
<dbReference type="AlphaFoldDB" id="A0A0K2GH91"/>
<dbReference type="PATRIC" id="fig|42253.5.peg.3536"/>
<organism evidence="1 2">
    <name type="scientific">Nitrospira moscoviensis</name>
    <dbReference type="NCBI Taxonomy" id="42253"/>
    <lineage>
        <taxon>Bacteria</taxon>
        <taxon>Pseudomonadati</taxon>
        <taxon>Nitrospirota</taxon>
        <taxon>Nitrospiria</taxon>
        <taxon>Nitrospirales</taxon>
        <taxon>Nitrospiraceae</taxon>
        <taxon>Nitrospira</taxon>
    </lineage>
</organism>
<proteinExistence type="predicted"/>
<reference evidence="1 2" key="1">
    <citation type="journal article" date="2015" name="Proc. Natl. Acad. Sci. U.S.A.">
        <title>Expanded metabolic versatility of ubiquitous nitrite-oxidizing bacteria from the genus Nitrospira.</title>
        <authorList>
            <person name="Koch H."/>
            <person name="Lucker S."/>
            <person name="Albertsen M."/>
            <person name="Kitzinger K."/>
            <person name="Herbold C."/>
            <person name="Spieck E."/>
            <person name="Nielsen P.H."/>
            <person name="Wagner M."/>
            <person name="Daims H."/>
        </authorList>
    </citation>
    <scope>NUCLEOTIDE SEQUENCE [LARGE SCALE GENOMIC DNA]</scope>
    <source>
        <strain evidence="1 2">NSP M-1</strain>
    </source>
</reference>
<gene>
    <name evidence="1" type="ORF">NITMOv2_3585</name>
</gene>